<dbReference type="SMART" id="SM00267">
    <property type="entry name" value="GGDEF"/>
    <property type="match status" value="1"/>
</dbReference>
<keyword evidence="3" id="KW-1133">Transmembrane helix</keyword>
<comment type="caution">
    <text evidence="5">The sequence shown here is derived from an EMBL/GenBank/DDBJ whole genome shotgun (WGS) entry which is preliminary data.</text>
</comment>
<feature type="transmembrane region" description="Helical" evidence="3">
    <location>
        <begin position="37"/>
        <end position="56"/>
    </location>
</feature>
<dbReference type="RefSeq" id="WP_224039147.1">
    <property type="nucleotide sequence ID" value="NZ_CAJZAH010000001.1"/>
</dbReference>
<comment type="catalytic activity">
    <reaction evidence="2">
        <text>2 GTP = 3',3'-c-di-GMP + 2 diphosphate</text>
        <dbReference type="Rhea" id="RHEA:24898"/>
        <dbReference type="ChEBI" id="CHEBI:33019"/>
        <dbReference type="ChEBI" id="CHEBI:37565"/>
        <dbReference type="ChEBI" id="CHEBI:58805"/>
        <dbReference type="EC" id="2.7.7.65"/>
    </reaction>
</comment>
<dbReference type="InterPro" id="IPR043128">
    <property type="entry name" value="Rev_trsase/Diguanyl_cyclase"/>
</dbReference>
<dbReference type="InterPro" id="IPR000160">
    <property type="entry name" value="GGDEF_dom"/>
</dbReference>
<dbReference type="Pfam" id="PF00990">
    <property type="entry name" value="GGDEF"/>
    <property type="match status" value="1"/>
</dbReference>
<dbReference type="PANTHER" id="PTHR45138">
    <property type="entry name" value="REGULATORY COMPONENTS OF SENSORY TRANSDUCTION SYSTEM"/>
    <property type="match status" value="1"/>
</dbReference>
<feature type="transmembrane region" description="Helical" evidence="3">
    <location>
        <begin position="94"/>
        <end position="112"/>
    </location>
</feature>
<name>A0ABM8WF30_9BURK</name>
<feature type="transmembrane region" description="Helical" evidence="3">
    <location>
        <begin position="6"/>
        <end position="25"/>
    </location>
</feature>
<evidence type="ECO:0000313" key="5">
    <source>
        <dbReference type="EMBL" id="CAG9165933.1"/>
    </source>
</evidence>
<feature type="transmembrane region" description="Helical" evidence="3">
    <location>
        <begin position="118"/>
        <end position="139"/>
    </location>
</feature>
<feature type="transmembrane region" description="Helical" evidence="3">
    <location>
        <begin position="151"/>
        <end position="169"/>
    </location>
</feature>
<feature type="domain" description="GGDEF" evidence="4">
    <location>
        <begin position="250"/>
        <end position="384"/>
    </location>
</feature>
<feature type="transmembrane region" description="Helical" evidence="3">
    <location>
        <begin position="189"/>
        <end position="209"/>
    </location>
</feature>
<proteinExistence type="predicted"/>
<keyword evidence="3" id="KW-0812">Transmembrane</keyword>
<dbReference type="NCBIfam" id="TIGR00254">
    <property type="entry name" value="GGDEF"/>
    <property type="match status" value="1"/>
</dbReference>
<evidence type="ECO:0000259" key="4">
    <source>
        <dbReference type="PROSITE" id="PS50887"/>
    </source>
</evidence>
<dbReference type="EMBL" id="CAJZAH010000001">
    <property type="protein sequence ID" value="CAG9165933.1"/>
    <property type="molecule type" value="Genomic_DNA"/>
</dbReference>
<dbReference type="InterPro" id="IPR029787">
    <property type="entry name" value="Nucleotide_cyclase"/>
</dbReference>
<evidence type="ECO:0000256" key="1">
    <source>
        <dbReference type="ARBA" id="ARBA00012528"/>
    </source>
</evidence>
<evidence type="ECO:0000313" key="6">
    <source>
        <dbReference type="Proteomes" id="UP000721236"/>
    </source>
</evidence>
<dbReference type="InterPro" id="IPR050469">
    <property type="entry name" value="Diguanylate_Cyclase"/>
</dbReference>
<dbReference type="SUPFAM" id="SSF55073">
    <property type="entry name" value="Nucleotide cyclase"/>
    <property type="match status" value="1"/>
</dbReference>
<feature type="transmembrane region" description="Helical" evidence="3">
    <location>
        <begin position="68"/>
        <end position="87"/>
    </location>
</feature>
<gene>
    <name evidence="5" type="ORF">LMG21510_00245</name>
</gene>
<sequence length="391" mass="42075">MYVDLRTLYLLAIGTLLVSAGMTFWEYRTNPKRGKALRILAAGFATLAAGCAAVLVRRELPSPFGSAVSNLIMLCGYLLILGGVGALRGRRYRAIPAALLAGMALVWAILGQRAEEVVWNYLSAVPIALISAMTTWEMLRCEALRALHSRHIVVAVTAIHALCYGARALVLPWLVSLYGPTVNLIASKITIYEGVLYSVILPMALLKLVREETHGQLLRESQTDYLTGLGNRKWFFEQGQRIIGGGNTRGPVCVLAFDLDRFKAINDRYGHQTGDHVLKVFAETAQGVMGPDVVLARIGGEEFAALLCGDDARHAQARGETIARRFAEAAPVHVEGAGIPATVSIGLARFDGDVPPLGEGLAAADRALYRAKSLGGNRLELTHPDPSPAVA</sequence>
<keyword evidence="3" id="KW-0472">Membrane</keyword>
<dbReference type="EC" id="2.7.7.65" evidence="1"/>
<protein>
    <recommendedName>
        <fullName evidence="1">diguanylate cyclase</fullName>
        <ecNumber evidence="1">2.7.7.65</ecNumber>
    </recommendedName>
</protein>
<dbReference type="PANTHER" id="PTHR45138:SF9">
    <property type="entry name" value="DIGUANYLATE CYCLASE DGCM-RELATED"/>
    <property type="match status" value="1"/>
</dbReference>
<evidence type="ECO:0000256" key="2">
    <source>
        <dbReference type="ARBA" id="ARBA00034247"/>
    </source>
</evidence>
<organism evidence="5 6">
    <name type="scientific">Cupriavidus respiraculi</name>
    <dbReference type="NCBI Taxonomy" id="195930"/>
    <lineage>
        <taxon>Bacteria</taxon>
        <taxon>Pseudomonadati</taxon>
        <taxon>Pseudomonadota</taxon>
        <taxon>Betaproteobacteria</taxon>
        <taxon>Burkholderiales</taxon>
        <taxon>Burkholderiaceae</taxon>
        <taxon>Cupriavidus</taxon>
    </lineage>
</organism>
<evidence type="ECO:0000256" key="3">
    <source>
        <dbReference type="SAM" id="Phobius"/>
    </source>
</evidence>
<reference evidence="5 6" key="1">
    <citation type="submission" date="2021-08" db="EMBL/GenBank/DDBJ databases">
        <authorList>
            <person name="Peeters C."/>
        </authorList>
    </citation>
    <scope>NUCLEOTIDE SEQUENCE [LARGE SCALE GENOMIC DNA]</scope>
    <source>
        <strain evidence="5 6">LMG 21510</strain>
    </source>
</reference>
<dbReference type="Gene3D" id="3.30.70.270">
    <property type="match status" value="1"/>
</dbReference>
<dbReference type="Proteomes" id="UP000721236">
    <property type="component" value="Unassembled WGS sequence"/>
</dbReference>
<keyword evidence="6" id="KW-1185">Reference proteome</keyword>
<accession>A0ABM8WF30</accession>
<dbReference type="CDD" id="cd01949">
    <property type="entry name" value="GGDEF"/>
    <property type="match status" value="1"/>
</dbReference>
<dbReference type="PROSITE" id="PS50887">
    <property type="entry name" value="GGDEF"/>
    <property type="match status" value="1"/>
</dbReference>